<name>X1Q1X7_9ZZZZ</name>
<dbReference type="Gene3D" id="3.40.50.300">
    <property type="entry name" value="P-loop containing nucleotide triphosphate hydrolases"/>
    <property type="match status" value="1"/>
</dbReference>
<gene>
    <name evidence="1" type="ORF">S06H3_47833</name>
</gene>
<comment type="caution">
    <text evidence="1">The sequence shown here is derived from an EMBL/GenBank/DDBJ whole genome shotgun (WGS) entry which is preliminary data.</text>
</comment>
<feature type="non-terminal residue" evidence="1">
    <location>
        <position position="34"/>
    </location>
</feature>
<proteinExistence type="predicted"/>
<accession>X1Q1X7</accession>
<dbReference type="EMBL" id="BARV01030078">
    <property type="protein sequence ID" value="GAI37239.1"/>
    <property type="molecule type" value="Genomic_DNA"/>
</dbReference>
<dbReference type="AlphaFoldDB" id="X1Q1X7"/>
<evidence type="ECO:0000313" key="1">
    <source>
        <dbReference type="EMBL" id="GAI37239.1"/>
    </source>
</evidence>
<protein>
    <submittedName>
        <fullName evidence="1">Uncharacterized protein</fullName>
    </submittedName>
</protein>
<reference evidence="1" key="1">
    <citation type="journal article" date="2014" name="Front. Microbiol.">
        <title>High frequency of phylogenetically diverse reductive dehalogenase-homologous genes in deep subseafloor sedimentary metagenomes.</title>
        <authorList>
            <person name="Kawai M."/>
            <person name="Futagami T."/>
            <person name="Toyoda A."/>
            <person name="Takaki Y."/>
            <person name="Nishi S."/>
            <person name="Hori S."/>
            <person name="Arai W."/>
            <person name="Tsubouchi T."/>
            <person name="Morono Y."/>
            <person name="Uchiyama I."/>
            <person name="Ito T."/>
            <person name="Fujiyama A."/>
            <person name="Inagaki F."/>
            <person name="Takami H."/>
        </authorList>
    </citation>
    <scope>NUCLEOTIDE SEQUENCE</scope>
    <source>
        <strain evidence="1">Expedition CK06-06</strain>
    </source>
</reference>
<sequence length="34" mass="3795">MSEFKLVSDFRLTGDQPQAVDKLVAGLKKGYPQQ</sequence>
<dbReference type="InterPro" id="IPR027417">
    <property type="entry name" value="P-loop_NTPase"/>
</dbReference>
<organism evidence="1">
    <name type="scientific">marine sediment metagenome</name>
    <dbReference type="NCBI Taxonomy" id="412755"/>
    <lineage>
        <taxon>unclassified sequences</taxon>
        <taxon>metagenomes</taxon>
        <taxon>ecological metagenomes</taxon>
    </lineage>
</organism>